<feature type="region of interest" description="Disordered" evidence="1">
    <location>
        <begin position="57"/>
        <end position="92"/>
    </location>
</feature>
<accession>A0A935K6C6</accession>
<evidence type="ECO:0000256" key="1">
    <source>
        <dbReference type="SAM" id="MobiDB-lite"/>
    </source>
</evidence>
<organism evidence="3 4">
    <name type="scientific">Candidatus Dechloromonas phosphorivorans</name>
    <dbReference type="NCBI Taxonomy" id="2899244"/>
    <lineage>
        <taxon>Bacteria</taxon>
        <taxon>Pseudomonadati</taxon>
        <taxon>Pseudomonadota</taxon>
        <taxon>Betaproteobacteria</taxon>
        <taxon>Rhodocyclales</taxon>
        <taxon>Azonexaceae</taxon>
        <taxon>Dechloromonas</taxon>
    </lineage>
</organism>
<dbReference type="Proteomes" id="UP000739411">
    <property type="component" value="Unassembled WGS sequence"/>
</dbReference>
<proteinExistence type="predicted"/>
<comment type="caution">
    <text evidence="3">The sequence shown here is derived from an EMBL/GenBank/DDBJ whole genome shotgun (WGS) entry which is preliminary data.</text>
</comment>
<dbReference type="InterPro" id="IPR041657">
    <property type="entry name" value="HTH_17"/>
</dbReference>
<reference evidence="3 4" key="1">
    <citation type="submission" date="2020-10" db="EMBL/GenBank/DDBJ databases">
        <title>Connecting structure to function with the recovery of over 1000 high-quality activated sludge metagenome-assembled genomes encoding full-length rRNA genes using long-read sequencing.</title>
        <authorList>
            <person name="Singleton C.M."/>
            <person name="Petriglieri F."/>
            <person name="Kristensen J.M."/>
            <person name="Kirkegaard R.H."/>
            <person name="Michaelsen T.Y."/>
            <person name="Andersen M.H."/>
            <person name="Karst S.M."/>
            <person name="Dueholm M.S."/>
            <person name="Nielsen P.H."/>
            <person name="Albertsen M."/>
        </authorList>
    </citation>
    <scope>NUCLEOTIDE SEQUENCE [LARGE SCALE GENOMIC DNA]</scope>
    <source>
        <strain evidence="3">EsbW_18-Q3-R4-48_BATAC.463</strain>
    </source>
</reference>
<evidence type="ECO:0000313" key="4">
    <source>
        <dbReference type="Proteomes" id="UP000739411"/>
    </source>
</evidence>
<gene>
    <name evidence="3" type="ORF">IPJ38_16160</name>
</gene>
<protein>
    <submittedName>
        <fullName evidence="3">Helix-turn-helix domain-containing protein</fullName>
    </submittedName>
</protein>
<name>A0A935K6C6_9RHOO</name>
<evidence type="ECO:0000259" key="2">
    <source>
        <dbReference type="Pfam" id="PF12728"/>
    </source>
</evidence>
<feature type="domain" description="Helix-turn-helix" evidence="2">
    <location>
        <begin position="4"/>
        <end position="50"/>
    </location>
</feature>
<dbReference type="AlphaFoldDB" id="A0A935K6C6"/>
<dbReference type="Pfam" id="PF12728">
    <property type="entry name" value="HTH_17"/>
    <property type="match status" value="1"/>
</dbReference>
<sequence>MKTLNLETAAAFLFVSEYTLQELAASGTVPGAKIGKCWVFTDEDLETYVRDEVRRQTAERRGVKLSAPSPAPIPTAFTRSVRRKAMTPPPLR</sequence>
<evidence type="ECO:0000313" key="3">
    <source>
        <dbReference type="EMBL" id="MBK7416397.1"/>
    </source>
</evidence>
<dbReference type="EMBL" id="JADJMS010000045">
    <property type="protein sequence ID" value="MBK7416397.1"/>
    <property type="molecule type" value="Genomic_DNA"/>
</dbReference>